<reference evidence="5 7" key="2">
    <citation type="journal article" date="2014" name="BMC Genomics">
        <title>An improved genome release (version Mt4.0) for the model legume Medicago truncatula.</title>
        <authorList>
            <person name="Tang H."/>
            <person name="Krishnakumar V."/>
            <person name="Bidwell S."/>
            <person name="Rosen B."/>
            <person name="Chan A."/>
            <person name="Zhou S."/>
            <person name="Gentzbittel L."/>
            <person name="Childs K.L."/>
            <person name="Yandell M."/>
            <person name="Gundlach H."/>
            <person name="Mayer K.F."/>
            <person name="Schwartz D.C."/>
            <person name="Town C.D."/>
        </authorList>
    </citation>
    <scope>GENOME REANNOTATION</scope>
    <source>
        <strain evidence="5">A17</strain>
        <strain evidence="6 7">cv. Jemalong A17</strain>
    </source>
</reference>
<feature type="transmembrane region" description="Helical" evidence="3">
    <location>
        <begin position="227"/>
        <end position="246"/>
    </location>
</feature>
<dbReference type="PROSITE" id="PS50897">
    <property type="entry name" value="CTLH"/>
    <property type="match status" value="1"/>
</dbReference>
<dbReference type="STRING" id="3880.A0A072UQT3"/>
<dbReference type="InterPro" id="IPR027728">
    <property type="entry name" value="Topless_fam"/>
</dbReference>
<keyword evidence="1" id="KW-0853">WD repeat</keyword>
<keyword evidence="3" id="KW-0472">Membrane</keyword>
<keyword evidence="3 5" id="KW-0812">Transmembrane</keyword>
<evidence type="ECO:0000313" key="5">
    <source>
        <dbReference type="EMBL" id="KEH32042.1"/>
    </source>
</evidence>
<dbReference type="PROSITE" id="PS50896">
    <property type="entry name" value="LISH"/>
    <property type="match status" value="1"/>
</dbReference>
<keyword evidence="2" id="KW-0677">Repeat</keyword>
<feature type="transmembrane region" description="Helical" evidence="3">
    <location>
        <begin position="197"/>
        <end position="215"/>
    </location>
</feature>
<dbReference type="InterPro" id="IPR006594">
    <property type="entry name" value="LisH"/>
</dbReference>
<protein>
    <submittedName>
        <fullName evidence="5">Transmembrane protein, putative</fullName>
    </submittedName>
</protein>
<dbReference type="EnsemblPlants" id="KEH32042">
    <property type="protein sequence ID" value="KEH32042"/>
    <property type="gene ID" value="MTR_4g109730"/>
</dbReference>
<reference evidence="6" key="3">
    <citation type="submission" date="2015-04" db="UniProtKB">
        <authorList>
            <consortium name="EnsemblPlants"/>
        </authorList>
    </citation>
    <scope>IDENTIFICATION</scope>
    <source>
        <strain evidence="6">cv. Jemalong A17</strain>
    </source>
</reference>
<dbReference type="AlphaFoldDB" id="A0A072UQT3"/>
<feature type="domain" description="CTLH" evidence="4">
    <location>
        <begin position="36"/>
        <end position="93"/>
    </location>
</feature>
<proteinExistence type="predicted"/>
<gene>
    <name evidence="5" type="ordered locus">MTR_4g109730</name>
</gene>
<accession>A0A072UQT3</accession>
<reference evidence="5 7" key="1">
    <citation type="journal article" date="2011" name="Nature">
        <title>The Medicago genome provides insight into the evolution of rhizobial symbioses.</title>
        <authorList>
            <person name="Young N.D."/>
            <person name="Debelle F."/>
            <person name="Oldroyd G.E."/>
            <person name="Geurts R."/>
            <person name="Cannon S.B."/>
            <person name="Udvardi M.K."/>
            <person name="Benedito V.A."/>
            <person name="Mayer K.F."/>
            <person name="Gouzy J."/>
            <person name="Schoof H."/>
            <person name="Van de Peer Y."/>
            <person name="Proost S."/>
            <person name="Cook D.R."/>
            <person name="Meyers B.C."/>
            <person name="Spannagl M."/>
            <person name="Cheung F."/>
            <person name="De Mita S."/>
            <person name="Krishnakumar V."/>
            <person name="Gundlach H."/>
            <person name="Zhou S."/>
            <person name="Mudge J."/>
            <person name="Bharti A.K."/>
            <person name="Murray J.D."/>
            <person name="Naoumkina M.A."/>
            <person name="Rosen B."/>
            <person name="Silverstein K.A."/>
            <person name="Tang H."/>
            <person name="Rombauts S."/>
            <person name="Zhao P.X."/>
            <person name="Zhou P."/>
            <person name="Barbe V."/>
            <person name="Bardou P."/>
            <person name="Bechner M."/>
            <person name="Bellec A."/>
            <person name="Berger A."/>
            <person name="Berges H."/>
            <person name="Bidwell S."/>
            <person name="Bisseling T."/>
            <person name="Choisne N."/>
            <person name="Couloux A."/>
            <person name="Denny R."/>
            <person name="Deshpande S."/>
            <person name="Dai X."/>
            <person name="Doyle J.J."/>
            <person name="Dudez A.M."/>
            <person name="Farmer A.D."/>
            <person name="Fouteau S."/>
            <person name="Franken C."/>
            <person name="Gibelin C."/>
            <person name="Gish J."/>
            <person name="Goldstein S."/>
            <person name="Gonzalez A.J."/>
            <person name="Green P.J."/>
            <person name="Hallab A."/>
            <person name="Hartog M."/>
            <person name="Hua A."/>
            <person name="Humphray S.J."/>
            <person name="Jeong D.H."/>
            <person name="Jing Y."/>
            <person name="Jocker A."/>
            <person name="Kenton S.M."/>
            <person name="Kim D.J."/>
            <person name="Klee K."/>
            <person name="Lai H."/>
            <person name="Lang C."/>
            <person name="Lin S."/>
            <person name="Macmil S.L."/>
            <person name="Magdelenat G."/>
            <person name="Matthews L."/>
            <person name="McCorrison J."/>
            <person name="Monaghan E.L."/>
            <person name="Mun J.H."/>
            <person name="Najar F.Z."/>
            <person name="Nicholson C."/>
            <person name="Noirot C."/>
            <person name="O'Bleness M."/>
            <person name="Paule C.R."/>
            <person name="Poulain J."/>
            <person name="Prion F."/>
            <person name="Qin B."/>
            <person name="Qu C."/>
            <person name="Retzel E.F."/>
            <person name="Riddle C."/>
            <person name="Sallet E."/>
            <person name="Samain S."/>
            <person name="Samson N."/>
            <person name="Sanders I."/>
            <person name="Saurat O."/>
            <person name="Scarpelli C."/>
            <person name="Schiex T."/>
            <person name="Segurens B."/>
            <person name="Severin A.J."/>
            <person name="Sherrier D.J."/>
            <person name="Shi R."/>
            <person name="Sims S."/>
            <person name="Singer S.R."/>
            <person name="Sinharoy S."/>
            <person name="Sterck L."/>
            <person name="Viollet A."/>
            <person name="Wang B.B."/>
            <person name="Wang K."/>
            <person name="Wang M."/>
            <person name="Wang X."/>
            <person name="Warfsmann J."/>
            <person name="Weissenbach J."/>
            <person name="White D.D."/>
            <person name="White J.D."/>
            <person name="Wiley G.B."/>
            <person name="Wincker P."/>
            <person name="Xing Y."/>
            <person name="Yang L."/>
            <person name="Yao Z."/>
            <person name="Ying F."/>
            <person name="Zhai J."/>
            <person name="Zhou L."/>
            <person name="Zuber A."/>
            <person name="Denarie J."/>
            <person name="Dixon R.A."/>
            <person name="May G.D."/>
            <person name="Schwartz D.C."/>
            <person name="Rogers J."/>
            <person name="Quetier F."/>
            <person name="Town C.D."/>
            <person name="Roe B.A."/>
        </authorList>
    </citation>
    <scope>NUCLEOTIDE SEQUENCE [LARGE SCALE GENOMIC DNA]</scope>
    <source>
        <strain evidence="5">A17</strain>
        <strain evidence="6 7">cv. Jemalong A17</strain>
    </source>
</reference>
<dbReference type="PANTHER" id="PTHR44083:SF30">
    <property type="entry name" value="TOPLESS-LIKE PROTEIN"/>
    <property type="match status" value="1"/>
</dbReference>
<dbReference type="GO" id="GO:0006355">
    <property type="term" value="P:regulation of DNA-templated transcription"/>
    <property type="evidence" value="ECO:0007669"/>
    <property type="project" value="InterPro"/>
</dbReference>
<dbReference type="SMART" id="SM00668">
    <property type="entry name" value="CTLH"/>
    <property type="match status" value="1"/>
</dbReference>
<evidence type="ECO:0000256" key="2">
    <source>
        <dbReference type="ARBA" id="ARBA00022737"/>
    </source>
</evidence>
<dbReference type="EMBL" id="CM001220">
    <property type="protein sequence ID" value="KEH32042.1"/>
    <property type="molecule type" value="Genomic_DNA"/>
</dbReference>
<name>A0A072UQT3_MEDTR</name>
<dbReference type="InterPro" id="IPR006595">
    <property type="entry name" value="CTLH_C"/>
</dbReference>
<dbReference type="InterPro" id="IPR054080">
    <property type="entry name" value="TPR1-like_2nd"/>
</dbReference>
<dbReference type="PANTHER" id="PTHR44083">
    <property type="entry name" value="TOPLESS-RELATED PROTEIN 1-RELATED"/>
    <property type="match status" value="1"/>
</dbReference>
<dbReference type="Proteomes" id="UP000002051">
    <property type="component" value="Chromosome 4"/>
</dbReference>
<evidence type="ECO:0000259" key="4">
    <source>
        <dbReference type="PROSITE" id="PS50897"/>
    </source>
</evidence>
<dbReference type="Pfam" id="PF21889">
    <property type="entry name" value="TPR1-like_2nd"/>
    <property type="match status" value="1"/>
</dbReference>
<evidence type="ECO:0000256" key="3">
    <source>
        <dbReference type="SAM" id="Phobius"/>
    </source>
</evidence>
<evidence type="ECO:0000313" key="6">
    <source>
        <dbReference type="EnsemblPlants" id="KEH32042"/>
    </source>
</evidence>
<keyword evidence="3" id="KW-1133">Transmembrane helix</keyword>
<organism evidence="5 7">
    <name type="scientific">Medicago truncatula</name>
    <name type="common">Barrel medic</name>
    <name type="synonym">Medicago tribuloides</name>
    <dbReference type="NCBI Taxonomy" id="3880"/>
    <lineage>
        <taxon>Eukaryota</taxon>
        <taxon>Viridiplantae</taxon>
        <taxon>Streptophyta</taxon>
        <taxon>Embryophyta</taxon>
        <taxon>Tracheophyta</taxon>
        <taxon>Spermatophyta</taxon>
        <taxon>Magnoliopsida</taxon>
        <taxon>eudicotyledons</taxon>
        <taxon>Gunneridae</taxon>
        <taxon>Pentapetalae</taxon>
        <taxon>rosids</taxon>
        <taxon>fabids</taxon>
        <taxon>Fabales</taxon>
        <taxon>Fabaceae</taxon>
        <taxon>Papilionoideae</taxon>
        <taxon>50 kb inversion clade</taxon>
        <taxon>NPAAA clade</taxon>
        <taxon>Hologalegina</taxon>
        <taxon>IRL clade</taxon>
        <taxon>Trifolieae</taxon>
        <taxon>Medicago</taxon>
    </lineage>
</organism>
<keyword evidence="7" id="KW-1185">Reference proteome</keyword>
<sequence>MYNFNEEVLLFFLLHCFTEEGLKETVHTFERESGLYFDFKYFEEVVLTGRWDEVEKYLSGFTKVEDNNHSIKIYFELRKQRYFEALDSNDQSKAIEILTKDLKVFRSRNEEALVRIKQSTVVQHLQHQLQPTRQFSSRTEPSPPLITLNKYIPMKMLLFAWRLLNKRIPIEDNLFRRGAALQTHRCARVIAGRMNQLIVFSLGVIFMVAFDIFFIDVGEFQRQSHLMLVSMLFNLVVLTLSIRIYLFGV</sequence>
<dbReference type="HOGENOM" id="CLU_1117141_0_0_1"/>
<evidence type="ECO:0000256" key="1">
    <source>
        <dbReference type="ARBA" id="ARBA00022574"/>
    </source>
</evidence>
<evidence type="ECO:0000313" key="7">
    <source>
        <dbReference type="Proteomes" id="UP000002051"/>
    </source>
</evidence>